<evidence type="ECO:0000259" key="2">
    <source>
        <dbReference type="Pfam" id="PF13439"/>
    </source>
</evidence>
<dbReference type="Pfam" id="PF13439">
    <property type="entry name" value="Glyco_transf_4"/>
    <property type="match status" value="1"/>
</dbReference>
<keyword evidence="3" id="KW-0808">Transferase</keyword>
<comment type="caution">
    <text evidence="3">The sequence shown here is derived from an EMBL/GenBank/DDBJ whole genome shotgun (WGS) entry which is preliminary data.</text>
</comment>
<keyword evidence="4" id="KW-1185">Reference proteome</keyword>
<dbReference type="GO" id="GO:0016757">
    <property type="term" value="F:glycosyltransferase activity"/>
    <property type="evidence" value="ECO:0007669"/>
    <property type="project" value="InterPro"/>
</dbReference>
<dbReference type="InterPro" id="IPR001296">
    <property type="entry name" value="Glyco_trans_1"/>
</dbReference>
<feature type="domain" description="Glycosyl transferase family 1" evidence="1">
    <location>
        <begin position="170"/>
        <end position="328"/>
    </location>
</feature>
<dbReference type="Gene3D" id="3.40.50.2000">
    <property type="entry name" value="Glycogen Phosphorylase B"/>
    <property type="match status" value="2"/>
</dbReference>
<feature type="domain" description="Glycosyltransferase subfamily 4-like N-terminal" evidence="2">
    <location>
        <begin position="12"/>
        <end position="141"/>
    </location>
</feature>
<sequence length="360" mass="40951">MRILQIIDSLRPGGAEKMAINLANSLANRIEFSGICATRREGLLKIQINSGAHYIFLEKKSTLDLKAILKLHKYVIRNRIEILHTHGTSFFLGVIIKLINPKIKLIWHDHLGSRSVKSFKDFPLLYLCSKFFNGIIVVNKELLVWVKINLLCKKTIFIPNFLMNEFDKEQLESPQKRKSELISLVCVANLKKPKNHLNLVKAFKIVVDQHKNVELKLIGKNYEDIYQEQIHDFLMSNDLESKVILLGEQNNILKHLRNSSIGILASDSEGLSMAILEYGMAGLPVIITDVGECPDIIGSNGKIVKVNDPEDLAENILYYINNENSRKADAQKFRNIIIDNYTEDTVIPELLLFYNAIGNT</sequence>
<dbReference type="SUPFAM" id="SSF53756">
    <property type="entry name" value="UDP-Glycosyltransferase/glycogen phosphorylase"/>
    <property type="match status" value="1"/>
</dbReference>
<accession>A0A5C6ZX49</accession>
<name>A0A5C6ZX49_9FLAO</name>
<protein>
    <submittedName>
        <fullName evidence="3">Glycosyltransferase</fullName>
    </submittedName>
</protein>
<dbReference type="CDD" id="cd03811">
    <property type="entry name" value="GT4_GT28_WabH-like"/>
    <property type="match status" value="1"/>
</dbReference>
<reference evidence="3 4" key="1">
    <citation type="submission" date="2019-08" db="EMBL/GenBank/DDBJ databases">
        <title>Genome sequence of Gillisia hiemivivida IC154 (type strain).</title>
        <authorList>
            <person name="Bowman J.P."/>
        </authorList>
    </citation>
    <scope>NUCLEOTIDE SEQUENCE [LARGE SCALE GENOMIC DNA]</scope>
    <source>
        <strain evidence="3 4">IC154</strain>
    </source>
</reference>
<gene>
    <name evidence="3" type="ORF">ES724_08235</name>
</gene>
<evidence type="ECO:0000313" key="3">
    <source>
        <dbReference type="EMBL" id="TXD93902.1"/>
    </source>
</evidence>
<dbReference type="EMBL" id="VORY01000007">
    <property type="protein sequence ID" value="TXD93902.1"/>
    <property type="molecule type" value="Genomic_DNA"/>
</dbReference>
<dbReference type="Proteomes" id="UP000321367">
    <property type="component" value="Unassembled WGS sequence"/>
</dbReference>
<dbReference type="PANTHER" id="PTHR12526">
    <property type="entry name" value="GLYCOSYLTRANSFERASE"/>
    <property type="match status" value="1"/>
</dbReference>
<organism evidence="3 4">
    <name type="scientific">Gillisia hiemivivida</name>
    <dbReference type="NCBI Taxonomy" id="291190"/>
    <lineage>
        <taxon>Bacteria</taxon>
        <taxon>Pseudomonadati</taxon>
        <taxon>Bacteroidota</taxon>
        <taxon>Flavobacteriia</taxon>
        <taxon>Flavobacteriales</taxon>
        <taxon>Flavobacteriaceae</taxon>
        <taxon>Gillisia</taxon>
    </lineage>
</organism>
<dbReference type="RefSeq" id="WP_146931986.1">
    <property type="nucleotide sequence ID" value="NZ_VORY01000007.1"/>
</dbReference>
<evidence type="ECO:0000259" key="1">
    <source>
        <dbReference type="Pfam" id="PF00534"/>
    </source>
</evidence>
<dbReference type="OrthoDB" id="823685at2"/>
<dbReference type="PANTHER" id="PTHR12526:SF630">
    <property type="entry name" value="GLYCOSYLTRANSFERASE"/>
    <property type="match status" value="1"/>
</dbReference>
<dbReference type="InterPro" id="IPR028098">
    <property type="entry name" value="Glyco_trans_4-like_N"/>
</dbReference>
<dbReference type="Pfam" id="PF00534">
    <property type="entry name" value="Glycos_transf_1"/>
    <property type="match status" value="1"/>
</dbReference>
<evidence type="ECO:0000313" key="4">
    <source>
        <dbReference type="Proteomes" id="UP000321367"/>
    </source>
</evidence>
<dbReference type="AlphaFoldDB" id="A0A5C6ZX49"/>
<proteinExistence type="predicted"/>